<keyword evidence="5 8" id="KW-0812">Transmembrane</keyword>
<comment type="caution">
    <text evidence="10">The sequence shown here is derived from an EMBL/GenBank/DDBJ whole genome shotgun (WGS) entry which is preliminary data.</text>
</comment>
<evidence type="ECO:0000256" key="7">
    <source>
        <dbReference type="ARBA" id="ARBA00023136"/>
    </source>
</evidence>
<evidence type="ECO:0000256" key="6">
    <source>
        <dbReference type="ARBA" id="ARBA00022989"/>
    </source>
</evidence>
<dbReference type="Proteomes" id="UP000036959">
    <property type="component" value="Unassembled WGS sequence"/>
</dbReference>
<accession>A0A0L0MIF0</accession>
<feature type="transmembrane region" description="Helical" evidence="8">
    <location>
        <begin position="162"/>
        <end position="181"/>
    </location>
</feature>
<evidence type="ECO:0000256" key="3">
    <source>
        <dbReference type="ARBA" id="ARBA00022448"/>
    </source>
</evidence>
<dbReference type="PANTHER" id="PTHR42929:SF1">
    <property type="entry name" value="INNER MEMBRANE ABC TRANSPORTER PERMEASE PROTEIN YDCU-RELATED"/>
    <property type="match status" value="1"/>
</dbReference>
<reference evidence="11" key="1">
    <citation type="submission" date="2015-06" db="EMBL/GenBank/DDBJ databases">
        <title>Comparative genomics of Burkholderia leaf nodule symbionts.</title>
        <authorList>
            <person name="Carlier A."/>
            <person name="Eberl L."/>
            <person name="Pinto-Carbo M."/>
        </authorList>
    </citation>
    <scope>NUCLEOTIDE SEQUENCE [LARGE SCALE GENOMIC DNA]</scope>
    <source>
        <strain evidence="11">UZHbot4</strain>
    </source>
</reference>
<dbReference type="PROSITE" id="PS50928">
    <property type="entry name" value="ABC_TM1"/>
    <property type="match status" value="1"/>
</dbReference>
<organism evidence="10 11">
    <name type="scientific">Candidatus Burkholderia verschuerenii</name>
    <dbReference type="NCBI Taxonomy" id="242163"/>
    <lineage>
        <taxon>Bacteria</taxon>
        <taxon>Pseudomonadati</taxon>
        <taxon>Pseudomonadota</taxon>
        <taxon>Betaproteobacteria</taxon>
        <taxon>Burkholderiales</taxon>
        <taxon>Burkholderiaceae</taxon>
        <taxon>Burkholderia</taxon>
    </lineage>
</organism>
<dbReference type="GO" id="GO:0055085">
    <property type="term" value="P:transmembrane transport"/>
    <property type="evidence" value="ECO:0007669"/>
    <property type="project" value="InterPro"/>
</dbReference>
<feature type="domain" description="ABC transmembrane type-1" evidence="9">
    <location>
        <begin position="75"/>
        <end position="204"/>
    </location>
</feature>
<dbReference type="PATRIC" id="fig|242163.4.peg.5798"/>
<dbReference type="PANTHER" id="PTHR42929">
    <property type="entry name" value="INNER MEMBRANE ABC TRANSPORTER PERMEASE PROTEIN YDCU-RELATED-RELATED"/>
    <property type="match status" value="1"/>
</dbReference>
<evidence type="ECO:0000256" key="8">
    <source>
        <dbReference type="SAM" id="Phobius"/>
    </source>
</evidence>
<dbReference type="SUPFAM" id="SSF161098">
    <property type="entry name" value="MetI-like"/>
    <property type="match status" value="1"/>
</dbReference>
<dbReference type="InterPro" id="IPR000515">
    <property type="entry name" value="MetI-like"/>
</dbReference>
<evidence type="ECO:0000313" key="11">
    <source>
        <dbReference type="Proteomes" id="UP000036959"/>
    </source>
</evidence>
<feature type="transmembrane region" description="Helical" evidence="8">
    <location>
        <begin position="74"/>
        <end position="99"/>
    </location>
</feature>
<dbReference type="EMBL" id="LFJJ01000006">
    <property type="protein sequence ID" value="KND62073.1"/>
    <property type="molecule type" value="Genomic_DNA"/>
</dbReference>
<comment type="subcellular location">
    <subcellularLocation>
        <location evidence="1">Cell membrane</location>
        <topology evidence="1">Multi-pass membrane protein</topology>
    </subcellularLocation>
</comment>
<evidence type="ECO:0000313" key="10">
    <source>
        <dbReference type="EMBL" id="KND62073.1"/>
    </source>
</evidence>
<evidence type="ECO:0000256" key="5">
    <source>
        <dbReference type="ARBA" id="ARBA00022692"/>
    </source>
</evidence>
<proteinExistence type="inferred from homology"/>
<comment type="similarity">
    <text evidence="2">Belongs to the binding-protein-dependent transport system permease family. CysTW subfamily.</text>
</comment>
<protein>
    <submittedName>
        <fullName evidence="10">Spermidine Putrescine ABC transporter permease component PotB</fullName>
    </submittedName>
</protein>
<keyword evidence="6 8" id="KW-1133">Transmembrane helix</keyword>
<keyword evidence="11" id="KW-1185">Reference proteome</keyword>
<name>A0A0L0MIF0_9BURK</name>
<keyword evidence="4" id="KW-1003">Cell membrane</keyword>
<keyword evidence="3" id="KW-0813">Transport</keyword>
<dbReference type="AlphaFoldDB" id="A0A0L0MIF0"/>
<dbReference type="InterPro" id="IPR035906">
    <property type="entry name" value="MetI-like_sf"/>
</dbReference>
<evidence type="ECO:0000256" key="1">
    <source>
        <dbReference type="ARBA" id="ARBA00004651"/>
    </source>
</evidence>
<dbReference type="GO" id="GO:0005886">
    <property type="term" value="C:plasma membrane"/>
    <property type="evidence" value="ECO:0007669"/>
    <property type="project" value="UniProtKB-SubCell"/>
</dbReference>
<evidence type="ECO:0000256" key="2">
    <source>
        <dbReference type="ARBA" id="ARBA00007069"/>
    </source>
</evidence>
<sequence>MNATPASQGAAAAPRKRIALGPLWLAAPGALFLLAFLVFPSLKLLSLSVVQNGTDAFSMSAFARFFGPSVYQRVLLTTFSIALQTTAWCLALGYPLAYWLSGLSRRTQQGVSLLVLLAFWTSTLVKNFAWLVLLGRNGIVADALKMLGIAGGDQLLFNRPSVIFAMAHTLLPLAVVTMLPVMNQIDKRVSLAAATLSGDRAQVF</sequence>
<dbReference type="Gene3D" id="1.10.3720.10">
    <property type="entry name" value="MetI-like"/>
    <property type="match status" value="1"/>
</dbReference>
<feature type="transmembrane region" description="Helical" evidence="8">
    <location>
        <begin position="23"/>
        <end position="42"/>
    </location>
</feature>
<feature type="transmembrane region" description="Helical" evidence="8">
    <location>
        <begin position="111"/>
        <end position="133"/>
    </location>
</feature>
<evidence type="ECO:0000259" key="9">
    <source>
        <dbReference type="PROSITE" id="PS50928"/>
    </source>
</evidence>
<gene>
    <name evidence="10" type="ORF">BVER_02151c</name>
</gene>
<evidence type="ECO:0000256" key="4">
    <source>
        <dbReference type="ARBA" id="ARBA00022475"/>
    </source>
</evidence>
<keyword evidence="7 8" id="KW-0472">Membrane</keyword>
<dbReference type="RefSeq" id="WP_232316348.1">
    <property type="nucleotide sequence ID" value="NZ_LFJJ01000006.1"/>
</dbReference>